<feature type="site" description="Deprotonates C-terminal active site Cys" evidence="8">
    <location>
        <position position="36"/>
    </location>
</feature>
<dbReference type="Gene3D" id="3.40.30.10">
    <property type="entry name" value="Glutaredoxin"/>
    <property type="match status" value="1"/>
</dbReference>
<keyword evidence="6 9" id="KW-0676">Redox-active center</keyword>
<feature type="disulfide bond" description="Redox-active" evidence="9">
    <location>
        <begin position="42"/>
        <end position="45"/>
    </location>
</feature>
<comment type="function">
    <text evidence="1">Participates in various redox reactions through the reversible oxidation of its active center dithiol to a disulfide and catalyzes dithiol-disulfide exchange reactions.</text>
</comment>
<dbReference type="PANTHER" id="PTHR45663">
    <property type="entry name" value="GEO12009P1"/>
    <property type="match status" value="1"/>
</dbReference>
<evidence type="ECO:0000259" key="10">
    <source>
        <dbReference type="PROSITE" id="PS51352"/>
    </source>
</evidence>
<evidence type="ECO:0000256" key="2">
    <source>
        <dbReference type="ARBA" id="ARBA00008987"/>
    </source>
</evidence>
<comment type="similarity">
    <text evidence="2 7">Belongs to the thioredoxin family.</text>
</comment>
<dbReference type="AlphaFoldDB" id="A0A346E045"/>
<keyword evidence="5 9" id="KW-1015">Disulfide bond</keyword>
<dbReference type="GO" id="GO:0045454">
    <property type="term" value="P:cell redox homeostasis"/>
    <property type="evidence" value="ECO:0007669"/>
    <property type="project" value="TreeGrafter"/>
</dbReference>
<gene>
    <name evidence="11" type="ORF">C9I82_395</name>
</gene>
<dbReference type="Proteomes" id="UP000256856">
    <property type="component" value="Chromosome"/>
</dbReference>
<evidence type="ECO:0000256" key="7">
    <source>
        <dbReference type="PIRNR" id="PIRNR000077"/>
    </source>
</evidence>
<feature type="site" description="Contributes to redox potential value" evidence="8">
    <location>
        <position position="43"/>
    </location>
</feature>
<keyword evidence="4" id="KW-0249">Electron transport</keyword>
<feature type="active site" description="Nucleophile" evidence="8">
    <location>
        <position position="45"/>
    </location>
</feature>
<organism evidence="11 12">
    <name type="scientific">Candidatus Purcelliella pentastirinorum</name>
    <dbReference type="NCBI Taxonomy" id="472834"/>
    <lineage>
        <taxon>Bacteria</taxon>
        <taxon>Pseudomonadati</taxon>
        <taxon>Pseudomonadota</taxon>
        <taxon>Gammaproteobacteria</taxon>
        <taxon>Enterobacterales</taxon>
        <taxon>Enterobacteriaceae</taxon>
        <taxon>Candidatus Purcelliella</taxon>
    </lineage>
</organism>
<dbReference type="KEGG" id="ppet:C9I82_395"/>
<dbReference type="InterPro" id="IPR013766">
    <property type="entry name" value="Thioredoxin_domain"/>
</dbReference>
<dbReference type="PRINTS" id="PR00421">
    <property type="entry name" value="THIOREDOXIN"/>
</dbReference>
<sequence length="117" mass="13385">MYLFGGLLMIDNKIIKLTDNNFNDYIISCSKLILIDFWAEWCSPCKAFSLVLDKIVDEYINLIIAKVNVDDSLLVTKKYKVKSIPTSLLFKNGCVVAEKIGSSSFQEMKIFLDKYLL</sequence>
<dbReference type="CDD" id="cd02947">
    <property type="entry name" value="TRX_family"/>
    <property type="match status" value="1"/>
</dbReference>
<keyword evidence="3" id="KW-0813">Transport</keyword>
<dbReference type="GO" id="GO:0005829">
    <property type="term" value="C:cytosol"/>
    <property type="evidence" value="ECO:0007669"/>
    <property type="project" value="TreeGrafter"/>
</dbReference>
<dbReference type="PIRSF" id="PIRSF000077">
    <property type="entry name" value="Thioredoxin"/>
    <property type="match status" value="1"/>
</dbReference>
<dbReference type="GO" id="GO:0015035">
    <property type="term" value="F:protein-disulfide reductase activity"/>
    <property type="evidence" value="ECO:0007669"/>
    <property type="project" value="InterPro"/>
</dbReference>
<feature type="site" description="Contributes to redox potential value" evidence="8">
    <location>
        <position position="44"/>
    </location>
</feature>
<evidence type="ECO:0000256" key="3">
    <source>
        <dbReference type="ARBA" id="ARBA00022448"/>
    </source>
</evidence>
<evidence type="ECO:0000256" key="8">
    <source>
        <dbReference type="PIRSR" id="PIRSR000077-1"/>
    </source>
</evidence>
<accession>A0A346E045</accession>
<dbReference type="SUPFAM" id="SSF52833">
    <property type="entry name" value="Thioredoxin-like"/>
    <property type="match status" value="1"/>
</dbReference>
<name>A0A346E045_9ENTR</name>
<evidence type="ECO:0000256" key="4">
    <source>
        <dbReference type="ARBA" id="ARBA00022982"/>
    </source>
</evidence>
<dbReference type="InterPro" id="IPR005746">
    <property type="entry name" value="Thioredoxin"/>
</dbReference>
<dbReference type="Pfam" id="PF00085">
    <property type="entry name" value="Thioredoxin"/>
    <property type="match status" value="1"/>
</dbReference>
<dbReference type="InterPro" id="IPR036249">
    <property type="entry name" value="Thioredoxin-like_sf"/>
</dbReference>
<feature type="domain" description="Thioredoxin" evidence="10">
    <location>
        <begin position="3"/>
        <end position="117"/>
    </location>
</feature>
<feature type="active site" description="Nucleophile" evidence="8">
    <location>
        <position position="42"/>
    </location>
</feature>
<protein>
    <recommendedName>
        <fullName evidence="7">Thioredoxin</fullName>
    </recommendedName>
</protein>
<reference evidence="11 12" key="1">
    <citation type="submission" date="2018-03" db="EMBL/GenBank/DDBJ databases">
        <title>A parallel universe: an anciently diverged bacterial symbiosis in a Hawaiian planthopper (Hemiptera: Cixiidae) reveals rearranged nutritional responsibilities.</title>
        <authorList>
            <person name="Bennett G."/>
            <person name="Mao M."/>
        </authorList>
    </citation>
    <scope>NUCLEOTIDE SEQUENCE [LARGE SCALE GENOMIC DNA]</scope>
    <source>
        <strain evidence="11 12">OLIH</strain>
    </source>
</reference>
<evidence type="ECO:0000256" key="6">
    <source>
        <dbReference type="ARBA" id="ARBA00023284"/>
    </source>
</evidence>
<proteinExistence type="inferred from homology"/>
<evidence type="ECO:0000256" key="5">
    <source>
        <dbReference type="ARBA" id="ARBA00023157"/>
    </source>
</evidence>
<dbReference type="EMBL" id="CP028374">
    <property type="protein sequence ID" value="AXN02350.1"/>
    <property type="molecule type" value="Genomic_DNA"/>
</dbReference>
<evidence type="ECO:0000256" key="9">
    <source>
        <dbReference type="PIRSR" id="PIRSR000077-4"/>
    </source>
</evidence>
<dbReference type="PANTHER" id="PTHR45663:SF11">
    <property type="entry name" value="GEO12009P1"/>
    <property type="match status" value="1"/>
</dbReference>
<keyword evidence="12" id="KW-1185">Reference proteome</keyword>
<evidence type="ECO:0000256" key="1">
    <source>
        <dbReference type="ARBA" id="ARBA00003318"/>
    </source>
</evidence>
<evidence type="ECO:0000313" key="12">
    <source>
        <dbReference type="Proteomes" id="UP000256856"/>
    </source>
</evidence>
<dbReference type="PROSITE" id="PS51352">
    <property type="entry name" value="THIOREDOXIN_2"/>
    <property type="match status" value="1"/>
</dbReference>
<evidence type="ECO:0000313" key="11">
    <source>
        <dbReference type="EMBL" id="AXN02350.1"/>
    </source>
</evidence>